<gene>
    <name evidence="4" type="ORF">B9J08_005080</name>
    <name evidence="3" type="ORF">B9J08_03963</name>
</gene>
<keyword evidence="2" id="KW-0732">Signal</keyword>
<dbReference type="VEuPathDB" id="FungiDB:CJJ07_000436"/>
<dbReference type="VEuPathDB" id="FungiDB:QG37_01245"/>
<dbReference type="OrthoDB" id="4089557at2759"/>
<dbReference type="VEuPathDB" id="FungiDB:CJI96_0003870"/>
<dbReference type="VEuPathDB" id="FungiDB:CJJ09_004273"/>
<name>A0A2H0ZCM9_CANAR</name>
<keyword evidence="1" id="KW-0175">Coiled coil</keyword>
<proteinExistence type="predicted"/>
<reference evidence="4 5" key="1">
    <citation type="journal article" date="2017" name="Clin. Infect. Dis.">
        <title>Simultaneous emergence of multidrug-resistant Candida auris on 3 continents confirmed by whole-genome sequencing and epidemiological analyses.</title>
        <authorList>
            <person name="Lockhart S.R."/>
            <person name="Etienne K.A."/>
            <person name="Vallabhaneni S."/>
            <person name="Farooqi J."/>
            <person name="Chowdhary A."/>
            <person name="Govender N.P."/>
            <person name="Colombo A.L."/>
            <person name="Calvo B."/>
            <person name="Cuomo C.A."/>
            <person name="Desjardins C.A."/>
            <person name="Berkow E.L."/>
            <person name="Castanheira M."/>
            <person name="Magobo R.E."/>
            <person name="Jabeen K."/>
            <person name="Asghar R.J."/>
            <person name="Meis J.F."/>
            <person name="Jackson B."/>
            <person name="Chiller T."/>
            <person name="Litvintseva A.P."/>
        </authorList>
    </citation>
    <scope>NUCLEOTIDE SEQUENCE [LARGE SCALE GENOMIC DNA]</scope>
    <source>
        <strain evidence="4 5">B8441</strain>
    </source>
</reference>
<dbReference type="OMA" id="FYKFKGD"/>
<dbReference type="AlphaFoldDB" id="A0A2H0ZCM9"/>
<feature type="signal peptide" evidence="2">
    <location>
        <begin position="1"/>
        <end position="27"/>
    </location>
</feature>
<organism evidence="4">
    <name type="scientific">Candidozyma auris</name>
    <name type="common">Yeast</name>
    <name type="synonym">Candida auris</name>
    <dbReference type="NCBI Taxonomy" id="498019"/>
    <lineage>
        <taxon>Eukaryota</taxon>
        <taxon>Fungi</taxon>
        <taxon>Dikarya</taxon>
        <taxon>Ascomycota</taxon>
        <taxon>Saccharomycotina</taxon>
        <taxon>Pichiomycetes</taxon>
        <taxon>Metschnikowiaceae</taxon>
        <taxon>Candidozyma</taxon>
    </lineage>
</organism>
<feature type="chain" id="PRO_5044381189" evidence="2">
    <location>
        <begin position="28"/>
        <end position="167"/>
    </location>
</feature>
<keyword evidence="5" id="KW-1185">Reference proteome</keyword>
<sequence>MARTINPIIVIVAIVTLLLVVFRSPAGKETAVNTYSSVTGTVQDALQNNYILSFEPTKKAKSTKEAEEMKKQLDKAVAEYKSYLENDLGSQVKDTYDSTIHGLSVQLDQTQKLLKALGKKAIGKADKHETLAIDKLQELFYKFKGDDLKKLGIQIKLEKDKLVHANH</sequence>
<dbReference type="EMBL" id="PEKT03000004">
    <property type="protein sequence ID" value="KAK8439481.1"/>
    <property type="molecule type" value="Genomic_DNA"/>
</dbReference>
<accession>A0A2H0ZCM9</accession>
<dbReference type="VEuPathDB" id="FungiDB:B9J08_005080"/>
<comment type="caution">
    <text evidence="4">The sequence shown here is derived from an EMBL/GenBank/DDBJ whole genome shotgun (WGS) entry which is preliminary data.</text>
</comment>
<evidence type="ECO:0000313" key="3">
    <source>
        <dbReference type="EMBL" id="KAK8439481.1"/>
    </source>
</evidence>
<evidence type="ECO:0000256" key="1">
    <source>
        <dbReference type="SAM" id="Coils"/>
    </source>
</evidence>
<reference evidence="3 5" key="3">
    <citation type="journal article" date="2018" name="Nat. Commun.">
        <title>Genomic insights into multidrug-resistance, mating and virulence in Candida auris and related emerging species.</title>
        <authorList>
            <person name="Munoz J.F."/>
            <person name="Gade L."/>
            <person name="Chow N.A."/>
            <person name="Loparev V.N."/>
            <person name="Juieng P."/>
            <person name="Berkow E.L."/>
            <person name="Farrer R.A."/>
            <person name="Litvintseva A.P."/>
            <person name="Cuomo C.A."/>
        </authorList>
    </citation>
    <scope>GENOME REANNOTATION</scope>
    <source>
        <strain evidence="3 5">B8441</strain>
    </source>
</reference>
<reference evidence="4" key="2">
    <citation type="submission" date="2017-11" db="EMBL/GenBank/DDBJ databases">
        <title>Candida auris genome assembly and annotation.</title>
        <authorList>
            <person name="Munoz J.F."/>
            <person name="Gade L.G."/>
            <person name="Chow N.A."/>
            <person name="Litvintseva A.P."/>
            <person name="Loparev V.N."/>
            <person name="Cuomo C.A."/>
        </authorList>
    </citation>
    <scope>NUCLEOTIDE SEQUENCE</scope>
    <source>
        <strain evidence="4">B8441</strain>
    </source>
</reference>
<evidence type="ECO:0000313" key="5">
    <source>
        <dbReference type="Proteomes" id="UP000230249"/>
    </source>
</evidence>
<reference evidence="3" key="4">
    <citation type="submission" date="2024-03" db="EMBL/GenBank/DDBJ databases">
        <title>Improved genome assembly of Candida auris strain B8441 and annotation of B11205.</title>
        <authorList>
            <person name="Cauldron N.C."/>
            <person name="Shea T."/>
            <person name="Cuomo C.A."/>
        </authorList>
    </citation>
    <scope>NUCLEOTIDE SEQUENCE</scope>
    <source>
        <strain evidence="3">B8441</strain>
    </source>
</reference>
<protein>
    <submittedName>
        <fullName evidence="4">Uncharacterized protein</fullName>
    </submittedName>
</protein>
<evidence type="ECO:0000256" key="2">
    <source>
        <dbReference type="SAM" id="SignalP"/>
    </source>
</evidence>
<dbReference type="VEuPathDB" id="FungiDB:CJI97_005165"/>
<feature type="coiled-coil region" evidence="1">
    <location>
        <begin position="59"/>
        <end position="86"/>
    </location>
</feature>
<dbReference type="Proteomes" id="UP000230249">
    <property type="component" value="Unassembled WGS sequence"/>
</dbReference>
<dbReference type="EMBL" id="PEKT02000010">
    <property type="protein sequence ID" value="PIS48389.1"/>
    <property type="molecule type" value="Genomic_DNA"/>
</dbReference>
<evidence type="ECO:0000313" key="4">
    <source>
        <dbReference type="EMBL" id="PIS48389.1"/>
    </source>
</evidence>